<dbReference type="InterPro" id="IPR039357">
    <property type="entry name" value="SRD5A/TECR"/>
</dbReference>
<evidence type="ECO:0000313" key="9">
    <source>
        <dbReference type="Proteomes" id="UP000001514"/>
    </source>
</evidence>
<dbReference type="AlphaFoldDB" id="D8S970"/>
<reference evidence="8 9" key="1">
    <citation type="journal article" date="2011" name="Science">
        <title>The Selaginella genome identifies genetic changes associated with the evolution of vascular plants.</title>
        <authorList>
            <person name="Banks J.A."/>
            <person name="Nishiyama T."/>
            <person name="Hasebe M."/>
            <person name="Bowman J.L."/>
            <person name="Gribskov M."/>
            <person name="dePamphilis C."/>
            <person name="Albert V.A."/>
            <person name="Aono N."/>
            <person name="Aoyama T."/>
            <person name="Ambrose B.A."/>
            <person name="Ashton N.W."/>
            <person name="Axtell M.J."/>
            <person name="Barker E."/>
            <person name="Barker M.S."/>
            <person name="Bennetzen J.L."/>
            <person name="Bonawitz N.D."/>
            <person name="Chapple C."/>
            <person name="Cheng C."/>
            <person name="Correa L.G."/>
            <person name="Dacre M."/>
            <person name="DeBarry J."/>
            <person name="Dreyer I."/>
            <person name="Elias M."/>
            <person name="Engstrom E.M."/>
            <person name="Estelle M."/>
            <person name="Feng L."/>
            <person name="Finet C."/>
            <person name="Floyd S.K."/>
            <person name="Frommer W.B."/>
            <person name="Fujita T."/>
            <person name="Gramzow L."/>
            <person name="Gutensohn M."/>
            <person name="Harholt J."/>
            <person name="Hattori M."/>
            <person name="Heyl A."/>
            <person name="Hirai T."/>
            <person name="Hiwatashi Y."/>
            <person name="Ishikawa M."/>
            <person name="Iwata M."/>
            <person name="Karol K.G."/>
            <person name="Koehler B."/>
            <person name="Kolukisaoglu U."/>
            <person name="Kubo M."/>
            <person name="Kurata T."/>
            <person name="Lalonde S."/>
            <person name="Li K."/>
            <person name="Li Y."/>
            <person name="Litt A."/>
            <person name="Lyons E."/>
            <person name="Manning G."/>
            <person name="Maruyama T."/>
            <person name="Michael T.P."/>
            <person name="Mikami K."/>
            <person name="Miyazaki S."/>
            <person name="Morinaga S."/>
            <person name="Murata T."/>
            <person name="Mueller-Roeber B."/>
            <person name="Nelson D.R."/>
            <person name="Obara M."/>
            <person name="Oguri Y."/>
            <person name="Olmstead R.G."/>
            <person name="Onodera N."/>
            <person name="Petersen B.L."/>
            <person name="Pils B."/>
            <person name="Prigge M."/>
            <person name="Rensing S.A."/>
            <person name="Riano-Pachon D.M."/>
            <person name="Roberts A.W."/>
            <person name="Sato Y."/>
            <person name="Scheller H.V."/>
            <person name="Schulz B."/>
            <person name="Schulz C."/>
            <person name="Shakirov E.V."/>
            <person name="Shibagaki N."/>
            <person name="Shinohara N."/>
            <person name="Shippen D.E."/>
            <person name="Soerensen I."/>
            <person name="Sotooka R."/>
            <person name="Sugimoto N."/>
            <person name="Sugita M."/>
            <person name="Sumikawa N."/>
            <person name="Tanurdzic M."/>
            <person name="Theissen G."/>
            <person name="Ulvskov P."/>
            <person name="Wakazuki S."/>
            <person name="Weng J.K."/>
            <person name="Willats W.W."/>
            <person name="Wipf D."/>
            <person name="Wolf P.G."/>
            <person name="Yang L."/>
            <person name="Zimmer A.D."/>
            <person name="Zhu Q."/>
            <person name="Mitros T."/>
            <person name="Hellsten U."/>
            <person name="Loque D."/>
            <person name="Otillar R."/>
            <person name="Salamov A."/>
            <person name="Schmutz J."/>
            <person name="Shapiro H."/>
            <person name="Lindquist E."/>
            <person name="Lucas S."/>
            <person name="Rokhsar D."/>
            <person name="Grigoriev I.V."/>
        </authorList>
    </citation>
    <scope>NUCLEOTIDE SEQUENCE [LARGE SCALE GENOMIC DNA]</scope>
</reference>
<dbReference type="GO" id="GO:0006629">
    <property type="term" value="P:lipid metabolic process"/>
    <property type="evidence" value="ECO:0007669"/>
    <property type="project" value="InterPro"/>
</dbReference>
<dbReference type="InParanoid" id="D8S970"/>
<accession>D8S970</accession>
<protein>
    <recommendedName>
        <fullName evidence="7">3-oxo-5-alpha-steroid 4-dehydrogenase C-terminal domain-containing protein</fullName>
    </recommendedName>
</protein>
<dbReference type="HOGENOM" id="CLU_065395_2_0_1"/>
<dbReference type="InterPro" id="IPR001104">
    <property type="entry name" value="3-oxo-5_a-steroid_4-DH_C"/>
</dbReference>
<name>D8S970_SELML</name>
<keyword evidence="9" id="KW-1185">Reference proteome</keyword>
<dbReference type="PROSITE" id="PS50244">
    <property type="entry name" value="S5A_REDUCTASE"/>
    <property type="match status" value="1"/>
</dbReference>
<dbReference type="PANTHER" id="PTHR10556">
    <property type="entry name" value="3-OXO-5-ALPHA-STEROID 4-DEHYDROGENASE"/>
    <property type="match status" value="1"/>
</dbReference>
<dbReference type="OrthoDB" id="5788137at2759"/>
<comment type="subcellular location">
    <subcellularLocation>
        <location evidence="1">Membrane</location>
        <topology evidence="1">Multi-pass membrane protein</topology>
    </subcellularLocation>
</comment>
<evidence type="ECO:0000313" key="8">
    <source>
        <dbReference type="EMBL" id="EFJ19150.1"/>
    </source>
</evidence>
<gene>
    <name evidence="8" type="ORF">SELMODRAFT_153590</name>
</gene>
<evidence type="ECO:0000256" key="1">
    <source>
        <dbReference type="ARBA" id="ARBA00004141"/>
    </source>
</evidence>
<dbReference type="Pfam" id="PF02544">
    <property type="entry name" value="Steroid_dh"/>
    <property type="match status" value="1"/>
</dbReference>
<evidence type="ECO:0000259" key="7">
    <source>
        <dbReference type="Pfam" id="PF02544"/>
    </source>
</evidence>
<dbReference type="GO" id="GO:0016491">
    <property type="term" value="F:oxidoreductase activity"/>
    <property type="evidence" value="ECO:0000318"/>
    <property type="project" value="GO_Central"/>
</dbReference>
<dbReference type="KEGG" id="smo:SELMODRAFT_153590"/>
<dbReference type="EMBL" id="GL377607">
    <property type="protein sequence ID" value="EFJ19150.1"/>
    <property type="molecule type" value="Genomic_DNA"/>
</dbReference>
<feature type="transmembrane region" description="Helical" evidence="6">
    <location>
        <begin position="127"/>
        <end position="149"/>
    </location>
</feature>
<dbReference type="GO" id="GO:0016020">
    <property type="term" value="C:membrane"/>
    <property type="evidence" value="ECO:0007669"/>
    <property type="project" value="UniProtKB-SubCell"/>
</dbReference>
<evidence type="ECO:0000256" key="6">
    <source>
        <dbReference type="SAM" id="Phobius"/>
    </source>
</evidence>
<feature type="transmembrane region" description="Helical" evidence="6">
    <location>
        <begin position="58"/>
        <end position="79"/>
    </location>
</feature>
<proteinExistence type="inferred from homology"/>
<comment type="similarity">
    <text evidence="2">Belongs to the steroid 5-alpha reductase family.</text>
</comment>
<keyword evidence="5 6" id="KW-0472">Membrane</keyword>
<dbReference type="FunCoup" id="D8S970">
    <property type="interactions" value="312"/>
</dbReference>
<dbReference type="OMA" id="HHILFQN"/>
<feature type="transmembrane region" description="Helical" evidence="6">
    <location>
        <begin position="161"/>
        <end position="180"/>
    </location>
</feature>
<dbReference type="PANTHER" id="PTHR10556:SF35">
    <property type="entry name" value="3-OXO-5-ALPHA-STEROID 4-DEHYDROGENASE FAMILY PROTEIN"/>
    <property type="match status" value="1"/>
</dbReference>
<keyword evidence="4 6" id="KW-1133">Transmembrane helix</keyword>
<keyword evidence="3 6" id="KW-0812">Transmembrane</keyword>
<evidence type="ECO:0000256" key="2">
    <source>
        <dbReference type="ARBA" id="ARBA00007742"/>
    </source>
</evidence>
<feature type="transmembrane region" description="Helical" evidence="6">
    <location>
        <begin position="14"/>
        <end position="34"/>
    </location>
</feature>
<dbReference type="eggNOG" id="KOG1638">
    <property type="taxonomic scope" value="Eukaryota"/>
</dbReference>
<sequence>MALLFFEEYAANSYLYAVLVIGLASLLPMGLLELKGGGLRYSKFAEGKSPLGEIPSRIAMFLFYFPSAALAGAVLSATMGILPSPVPEFLKNAHPSPRFLVLTAAICIHFSKRVIEVLFVHKYSGNAELLSSLSIVFFYTASTANLLYAQRVAEDLAPPKIDLMFLGCVFFVVGIVGNFYHHDLLAQLRSGRSPQQPRYVVPHGGLFDLVACPHYLFEIIDFIGLGMISQTAISAATVMLVAFYLTSRSISTRRWYLKKVDGFPRERKALIPFVL</sequence>
<feature type="transmembrane region" description="Helical" evidence="6">
    <location>
        <begin position="223"/>
        <end position="245"/>
    </location>
</feature>
<dbReference type="GO" id="GO:0016627">
    <property type="term" value="F:oxidoreductase activity, acting on the CH-CH group of donors"/>
    <property type="evidence" value="ECO:0007669"/>
    <property type="project" value="InterPro"/>
</dbReference>
<evidence type="ECO:0000256" key="4">
    <source>
        <dbReference type="ARBA" id="ARBA00022989"/>
    </source>
</evidence>
<dbReference type="Proteomes" id="UP000001514">
    <property type="component" value="Unassembled WGS sequence"/>
</dbReference>
<dbReference type="Gramene" id="EFJ19150">
    <property type="protein sequence ID" value="EFJ19150"/>
    <property type="gene ID" value="SELMODRAFT_153590"/>
</dbReference>
<evidence type="ECO:0000256" key="5">
    <source>
        <dbReference type="ARBA" id="ARBA00023136"/>
    </source>
</evidence>
<organism evidence="9">
    <name type="scientific">Selaginella moellendorffii</name>
    <name type="common">Spikemoss</name>
    <dbReference type="NCBI Taxonomy" id="88036"/>
    <lineage>
        <taxon>Eukaryota</taxon>
        <taxon>Viridiplantae</taxon>
        <taxon>Streptophyta</taxon>
        <taxon>Embryophyta</taxon>
        <taxon>Tracheophyta</taxon>
        <taxon>Lycopodiopsida</taxon>
        <taxon>Selaginellales</taxon>
        <taxon>Selaginellaceae</taxon>
        <taxon>Selaginella</taxon>
    </lineage>
</organism>
<evidence type="ECO:0000256" key="3">
    <source>
        <dbReference type="ARBA" id="ARBA00022692"/>
    </source>
</evidence>
<feature type="domain" description="3-oxo-5-alpha-steroid 4-dehydrogenase C-terminal" evidence="7">
    <location>
        <begin position="147"/>
        <end position="275"/>
    </location>
</feature>